<keyword evidence="1" id="KW-1133">Transmembrane helix</keyword>
<dbReference type="EMBL" id="JAHRID010000002">
    <property type="protein sequence ID" value="MBV2128619.1"/>
    <property type="molecule type" value="Genomic_DNA"/>
</dbReference>
<feature type="transmembrane region" description="Helical" evidence="1">
    <location>
        <begin position="134"/>
        <end position="150"/>
    </location>
</feature>
<gene>
    <name evidence="2" type="ORF">KQY15_05865</name>
</gene>
<dbReference type="Proteomes" id="UP000704611">
    <property type="component" value="Unassembled WGS sequence"/>
</dbReference>
<feature type="transmembrane region" description="Helical" evidence="1">
    <location>
        <begin position="96"/>
        <end position="114"/>
    </location>
</feature>
<sequence length="155" mass="16344">MQTSTEVTGNSKLKRLMAFGIALLLAAALGSIVQSQFNLLAIAALVKQVSFADWFNTVWFDLRFFTPTMLVILAPVLLLALVASRLLGNIAGISRLWLAVAGSAVGFLLALWAINNLAPMPTLIAASRSVQGSLALALCAAAGAAIYIRLTRTSV</sequence>
<keyword evidence="1" id="KW-0472">Membrane</keyword>
<evidence type="ECO:0000256" key="1">
    <source>
        <dbReference type="SAM" id="Phobius"/>
    </source>
</evidence>
<comment type="caution">
    <text evidence="2">The sequence shown here is derived from an EMBL/GenBank/DDBJ whole genome shotgun (WGS) entry which is preliminary data.</text>
</comment>
<accession>A0ABS6MII8</accession>
<evidence type="ECO:0000313" key="2">
    <source>
        <dbReference type="EMBL" id="MBV2128619.1"/>
    </source>
</evidence>
<dbReference type="RefSeq" id="WP_217668160.1">
    <property type="nucleotide sequence ID" value="NZ_JAHRID010000002.1"/>
</dbReference>
<evidence type="ECO:0000313" key="3">
    <source>
        <dbReference type="Proteomes" id="UP000704611"/>
    </source>
</evidence>
<keyword evidence="1" id="KW-0812">Transmembrane</keyword>
<reference evidence="2 3" key="1">
    <citation type="submission" date="2021-06" db="EMBL/GenBank/DDBJ databases">
        <title>Rheinheimera indica sp. nov., isolated from deep-sea sediment.</title>
        <authorList>
            <person name="Wang Z."/>
            <person name="Zhang X.-Y."/>
        </authorList>
    </citation>
    <scope>NUCLEOTIDE SEQUENCE [LARGE SCALE GENOMIC DNA]</scope>
    <source>
        <strain evidence="2 3">SM2107</strain>
    </source>
</reference>
<protein>
    <submittedName>
        <fullName evidence="2">Uncharacterized protein</fullName>
    </submittedName>
</protein>
<feature type="transmembrane region" description="Helical" evidence="1">
    <location>
        <begin position="64"/>
        <end position="84"/>
    </location>
</feature>
<keyword evidence="3" id="KW-1185">Reference proteome</keyword>
<name>A0ABS6MII8_9GAMM</name>
<organism evidence="2 3">
    <name type="scientific">Arsukibacterium indicum</name>
    <dbReference type="NCBI Taxonomy" id="2848612"/>
    <lineage>
        <taxon>Bacteria</taxon>
        <taxon>Pseudomonadati</taxon>
        <taxon>Pseudomonadota</taxon>
        <taxon>Gammaproteobacteria</taxon>
        <taxon>Chromatiales</taxon>
        <taxon>Chromatiaceae</taxon>
        <taxon>Arsukibacterium</taxon>
    </lineage>
</organism>
<proteinExistence type="predicted"/>